<feature type="transmembrane region" description="Helical" evidence="9">
    <location>
        <begin position="877"/>
        <end position="894"/>
    </location>
</feature>
<reference evidence="10 11" key="1">
    <citation type="submission" date="2019-09" db="EMBL/GenBank/DDBJ databases">
        <title>Draft genome sequence of various Type strains from the CCUG.</title>
        <authorList>
            <person name="Pineiro-Iglesias B."/>
            <person name="Tunovic T."/>
            <person name="Unosson C."/>
            <person name="Inganas E."/>
            <person name="Ohlen M."/>
            <person name="Cardew S."/>
            <person name="Jensie-Markopoulos S."/>
            <person name="Salva-Serra F."/>
            <person name="Jaen-Luchoro D."/>
            <person name="Karlsson R."/>
            <person name="Svensson-Stadler L."/>
            <person name="Chun J."/>
            <person name="Moore E."/>
        </authorList>
    </citation>
    <scope>NUCLEOTIDE SEQUENCE [LARGE SCALE GENOMIC DNA]</scope>
    <source>
        <strain evidence="10 11">CCUG 53682T</strain>
    </source>
</reference>
<dbReference type="Pfam" id="PF00873">
    <property type="entry name" value="ACR_tran"/>
    <property type="match status" value="1"/>
</dbReference>
<dbReference type="Gene3D" id="3.30.70.1440">
    <property type="entry name" value="Multidrug efflux transporter AcrB pore domain"/>
    <property type="match status" value="1"/>
</dbReference>
<comment type="subcellular location">
    <subcellularLocation>
        <location evidence="1 9">Cell inner membrane</location>
        <topology evidence="1 9">Multi-pass membrane protein</topology>
    </subcellularLocation>
</comment>
<organism evidence="10 11">
    <name type="scientific">Morganella psychrotolerans</name>
    <dbReference type="NCBI Taxonomy" id="368603"/>
    <lineage>
        <taxon>Bacteria</taxon>
        <taxon>Pseudomonadati</taxon>
        <taxon>Pseudomonadota</taxon>
        <taxon>Gammaproteobacteria</taxon>
        <taxon>Enterobacterales</taxon>
        <taxon>Morganellaceae</taxon>
        <taxon>Morganella</taxon>
    </lineage>
</organism>
<sequence length="1058" mass="114951">MPKFFIERPIFAWVIAIIAMLAGLLAIMKLPVAQYPSVAPPTISISATYPGADAETVQNTVTQVIEQNMNGIDKMVYMSSTSDSAGNMNISLTFDADANPDIAQVQVQNKLQLAMPLLPQEVQQQGITVEKSTSSFLLVAGFVSENGDMTQDDIADYVGSNIKDPISRVTGVGETQLFGTQYAMRVWLDPDKLIKYNLSTLDVINAIKVQNNQVAAGQLGGTPPVANQRLNTSIIAQTRLNTPEQFQEIMMRVNTDGSVVRLKDVAYVELGAENYGIIARYNGKPASGIGIKLATGANALDTAKAVRDSLTEMSEFFPAGLELVYPYDTTPFVKISIFEVVKTLAEAIMLVFVVMYLFLQNFRATLIPTIAVPVVLLGTFATLAAFGYSINTLTMFAMVLAIGLLVDDAIVVVENVERVMQETGLPPKEATKISMVQIQSALVGIAMVLSAVFIPMAFFGGSTGAIYRQFSVTIVAAMVLSVFVAMILTPALCATMLKPVAKGSHGSQTGFFGWFNRIFEKQTNHYTDSVGRMLRGTGRYLVIYVLLVAAMIVMFTRLPTSFLPEEDQGVLLSMVQLPPGSTQEQTQTVLSDVSKYYLETEKKVVESVFTVNGFGFAGQGQNMGLAFVVLKNWDERKAKEDKVEAIVDRANQHFYGQSSAMIFAVNIPPIVELGSSSGFDLELMDNANQGHVALTAARNQLLKMAGEHPDMLVQVRPNGMEDTSQYRIHIDQQKAEALGVDISTINAALSTMFGGTYVNDFIDRGRVKKVFVQADAPFRMQPKNIAEQYVRNNVGQMVPFSAFIDTKKDPWTFGSPRLERYNGLPAMQIQGSAAPGKSSGDAMALMESMAKELPQGFGVEWTGMSYQEKLSGNQAPALYTISLIVVFLCLAALYESWSVPFSVMLVVPLGVIGALLLTHMRGLDNDVYFKVGLLTTIGLSAKNAILIVEFAKDLMEKEGKGLIEATLEAVKMRLRPILMTSLAFMLGVIPLVLSNGAGSGAQNAVGTGVFGGMIAATSLAIFFVPVFYVVIRRRFGSKNEDIEHAHAVTQKSNSPDGF</sequence>
<dbReference type="GO" id="GO:0015562">
    <property type="term" value="F:efflux transmembrane transporter activity"/>
    <property type="evidence" value="ECO:0007669"/>
    <property type="project" value="InterPro"/>
</dbReference>
<feature type="transmembrane region" description="Helical" evidence="9">
    <location>
        <begin position="541"/>
        <end position="558"/>
    </location>
</feature>
<feature type="transmembrane region" description="Helical" evidence="9">
    <location>
        <begin position="977"/>
        <end position="997"/>
    </location>
</feature>
<dbReference type="FunFam" id="1.20.1640.10:FF:000001">
    <property type="entry name" value="Efflux pump membrane transporter"/>
    <property type="match status" value="1"/>
</dbReference>
<dbReference type="EMBL" id="VXKB01000006">
    <property type="protein sequence ID" value="KAA8713512.1"/>
    <property type="molecule type" value="Genomic_DNA"/>
</dbReference>
<evidence type="ECO:0000256" key="5">
    <source>
        <dbReference type="ARBA" id="ARBA00022519"/>
    </source>
</evidence>
<keyword evidence="8 9" id="KW-0472">Membrane</keyword>
<dbReference type="NCBIfam" id="TIGR00915">
    <property type="entry name" value="2A0602"/>
    <property type="match status" value="1"/>
</dbReference>
<keyword evidence="4" id="KW-1003">Cell membrane</keyword>
<dbReference type="Gene3D" id="3.30.70.1430">
    <property type="entry name" value="Multidrug efflux transporter AcrB pore domain"/>
    <property type="match status" value="2"/>
</dbReference>
<evidence type="ECO:0000256" key="3">
    <source>
        <dbReference type="ARBA" id="ARBA00022448"/>
    </source>
</evidence>
<evidence type="ECO:0000256" key="9">
    <source>
        <dbReference type="RuleBase" id="RU364070"/>
    </source>
</evidence>
<dbReference type="PANTHER" id="PTHR32063:SF13">
    <property type="entry name" value="MULTIDRUG EFFLUX PUMP SUBUNIT ACRB-RELATED"/>
    <property type="match status" value="1"/>
</dbReference>
<evidence type="ECO:0000256" key="8">
    <source>
        <dbReference type="ARBA" id="ARBA00023136"/>
    </source>
</evidence>
<dbReference type="Gene3D" id="1.20.1640.10">
    <property type="entry name" value="Multidrug efflux transporter AcrB transmembrane domain"/>
    <property type="match status" value="2"/>
</dbReference>
<dbReference type="SUPFAM" id="SSF82714">
    <property type="entry name" value="Multidrug efflux transporter AcrB TolC docking domain, DN and DC subdomains"/>
    <property type="match status" value="2"/>
</dbReference>
<evidence type="ECO:0000256" key="6">
    <source>
        <dbReference type="ARBA" id="ARBA00022692"/>
    </source>
</evidence>
<keyword evidence="6 9" id="KW-0812">Transmembrane</keyword>
<feature type="transmembrane region" description="Helical" evidence="9">
    <location>
        <begin position="434"/>
        <end position="458"/>
    </location>
</feature>
<gene>
    <name evidence="10" type="ORF">F4V73_16345</name>
</gene>
<protein>
    <recommendedName>
        <fullName evidence="9">Efflux pump membrane transporter</fullName>
    </recommendedName>
</protein>
<evidence type="ECO:0000256" key="7">
    <source>
        <dbReference type="ARBA" id="ARBA00022989"/>
    </source>
</evidence>
<comment type="caution">
    <text evidence="9">Lacks conserved residue(s) required for the propagation of feature annotation.</text>
</comment>
<keyword evidence="3 9" id="KW-0813">Transport</keyword>
<dbReference type="FunFam" id="3.30.70.1430:FF:000002">
    <property type="entry name" value="Efflux pump membrane transporter"/>
    <property type="match status" value="1"/>
</dbReference>
<evidence type="ECO:0000256" key="1">
    <source>
        <dbReference type="ARBA" id="ARBA00004429"/>
    </source>
</evidence>
<comment type="caution">
    <text evidence="10">The sequence shown here is derived from an EMBL/GenBank/DDBJ whole genome shotgun (WGS) entry which is preliminary data.</text>
</comment>
<evidence type="ECO:0000256" key="4">
    <source>
        <dbReference type="ARBA" id="ARBA00022475"/>
    </source>
</evidence>
<evidence type="ECO:0000256" key="2">
    <source>
        <dbReference type="ARBA" id="ARBA00010942"/>
    </source>
</evidence>
<feature type="transmembrane region" description="Helical" evidence="9">
    <location>
        <begin position="366"/>
        <end position="387"/>
    </location>
</feature>
<dbReference type="GO" id="GO:0042910">
    <property type="term" value="F:xenobiotic transmembrane transporter activity"/>
    <property type="evidence" value="ECO:0007669"/>
    <property type="project" value="TreeGrafter"/>
</dbReference>
<dbReference type="SUPFAM" id="SSF82693">
    <property type="entry name" value="Multidrug efflux transporter AcrB pore domain, PN1, PN2, PC1 and PC2 subdomains"/>
    <property type="match status" value="4"/>
</dbReference>
<comment type="similarity">
    <text evidence="2 9">Belongs to the resistance-nodulation-cell division (RND) (TC 2.A.6) family.</text>
</comment>
<accession>A0A5M9R091</accession>
<name>A0A5M9R091_9GAMM</name>
<dbReference type="Gene3D" id="3.30.2090.10">
    <property type="entry name" value="Multidrug efflux transporter AcrB TolC docking domain, DN and DC subdomains"/>
    <property type="match status" value="2"/>
</dbReference>
<dbReference type="Gene3D" id="3.30.70.1320">
    <property type="entry name" value="Multidrug efflux transporter AcrB pore domain like"/>
    <property type="match status" value="1"/>
</dbReference>
<feature type="transmembrane region" description="Helical" evidence="9">
    <location>
        <begin position="1009"/>
        <end position="1031"/>
    </location>
</feature>
<proteinExistence type="inferred from homology"/>
<dbReference type="InterPro" id="IPR004764">
    <property type="entry name" value="MdtF-like"/>
</dbReference>
<dbReference type="FunFam" id="3.30.70.1430:FF:000001">
    <property type="entry name" value="Efflux pump membrane transporter"/>
    <property type="match status" value="1"/>
</dbReference>
<dbReference type="SUPFAM" id="SSF82866">
    <property type="entry name" value="Multidrug efflux transporter AcrB transmembrane domain"/>
    <property type="match status" value="2"/>
</dbReference>
<keyword evidence="5 9" id="KW-0997">Cell inner membrane</keyword>
<dbReference type="InterPro" id="IPR001036">
    <property type="entry name" value="Acrflvin-R"/>
</dbReference>
<dbReference type="RefSeq" id="WP_150385081.1">
    <property type="nucleotide sequence ID" value="NZ_BAAAFS010000002.1"/>
</dbReference>
<evidence type="ECO:0000313" key="11">
    <source>
        <dbReference type="Proteomes" id="UP000322181"/>
    </source>
</evidence>
<dbReference type="FunFam" id="3.30.2090.10:FF:000001">
    <property type="entry name" value="Efflux pump membrane transporter"/>
    <property type="match status" value="1"/>
</dbReference>
<dbReference type="PANTHER" id="PTHR32063">
    <property type="match status" value="1"/>
</dbReference>
<feature type="transmembrane region" description="Helical" evidence="9">
    <location>
        <begin position="901"/>
        <end position="921"/>
    </location>
</feature>
<dbReference type="AlphaFoldDB" id="A0A5M9R091"/>
<dbReference type="InterPro" id="IPR027463">
    <property type="entry name" value="AcrB_DN_DC_subdom"/>
</dbReference>
<dbReference type="NCBIfam" id="NF000282">
    <property type="entry name" value="RND_permease_1"/>
    <property type="match status" value="1"/>
</dbReference>
<feature type="transmembrane region" description="Helical" evidence="9">
    <location>
        <begin position="340"/>
        <end position="359"/>
    </location>
</feature>
<keyword evidence="7 9" id="KW-1133">Transmembrane helix</keyword>
<dbReference type="GO" id="GO:0005886">
    <property type="term" value="C:plasma membrane"/>
    <property type="evidence" value="ECO:0007669"/>
    <property type="project" value="UniProtKB-SubCell"/>
</dbReference>
<dbReference type="Proteomes" id="UP000322181">
    <property type="component" value="Unassembled WGS sequence"/>
</dbReference>
<dbReference type="PRINTS" id="PR00702">
    <property type="entry name" value="ACRIFLAVINRP"/>
</dbReference>
<evidence type="ECO:0000313" key="10">
    <source>
        <dbReference type="EMBL" id="KAA8713512.1"/>
    </source>
</evidence>
<feature type="transmembrane region" description="Helical" evidence="9">
    <location>
        <begin position="12"/>
        <end position="32"/>
    </location>
</feature>
<feature type="transmembrane region" description="Helical" evidence="9">
    <location>
        <begin position="470"/>
        <end position="497"/>
    </location>
</feature>
<dbReference type="GO" id="GO:0009636">
    <property type="term" value="P:response to toxic substance"/>
    <property type="evidence" value="ECO:0007669"/>
    <property type="project" value="UniProtKB-ARBA"/>
</dbReference>
<dbReference type="FunFam" id="1.20.1640.10:FF:000002">
    <property type="entry name" value="Efflux pump membrane transporter"/>
    <property type="match status" value="1"/>
</dbReference>